<name>A0A5N8WB74_9ACTN</name>
<accession>A0A5N8WB74</accession>
<evidence type="ECO:0000313" key="3">
    <source>
        <dbReference type="EMBL" id="MPY44721.1"/>
    </source>
</evidence>
<feature type="chain" id="PRO_5025028523" description="Lipoprotein" evidence="2">
    <location>
        <begin position="19"/>
        <end position="247"/>
    </location>
</feature>
<protein>
    <recommendedName>
        <fullName evidence="5">Lipoprotein</fullName>
    </recommendedName>
</protein>
<gene>
    <name evidence="3" type="ORF">FNH04_33905</name>
</gene>
<dbReference type="EMBL" id="VJZE01000354">
    <property type="protein sequence ID" value="MPY44721.1"/>
    <property type="molecule type" value="Genomic_DNA"/>
</dbReference>
<feature type="region of interest" description="Disordered" evidence="1">
    <location>
        <begin position="18"/>
        <end position="55"/>
    </location>
</feature>
<reference evidence="3 4" key="1">
    <citation type="submission" date="2019-07" db="EMBL/GenBank/DDBJ databases">
        <title>New species of Amycolatopsis and Streptomyces.</title>
        <authorList>
            <person name="Duangmal K."/>
            <person name="Teo W.F.A."/>
            <person name="Lipun K."/>
        </authorList>
    </citation>
    <scope>NUCLEOTIDE SEQUENCE [LARGE SCALE GENOMIC DNA]</scope>
    <source>
        <strain evidence="3 4">TISTR 2346</strain>
    </source>
</reference>
<dbReference type="OrthoDB" id="4216217at2"/>
<organism evidence="3 4">
    <name type="scientific">Streptomyces phyllanthi</name>
    <dbReference type="NCBI Taxonomy" id="1803180"/>
    <lineage>
        <taxon>Bacteria</taxon>
        <taxon>Bacillati</taxon>
        <taxon>Actinomycetota</taxon>
        <taxon>Actinomycetes</taxon>
        <taxon>Kitasatosporales</taxon>
        <taxon>Streptomycetaceae</taxon>
        <taxon>Streptomyces</taxon>
    </lineage>
</organism>
<dbReference type="AlphaFoldDB" id="A0A5N8WB74"/>
<feature type="compositionally biased region" description="Basic and acidic residues" evidence="1">
    <location>
        <begin position="41"/>
        <end position="51"/>
    </location>
</feature>
<dbReference type="PROSITE" id="PS51257">
    <property type="entry name" value="PROKAR_LIPOPROTEIN"/>
    <property type="match status" value="1"/>
</dbReference>
<evidence type="ECO:0008006" key="5">
    <source>
        <dbReference type="Google" id="ProtNLM"/>
    </source>
</evidence>
<comment type="caution">
    <text evidence="3">The sequence shown here is derived from an EMBL/GenBank/DDBJ whole genome shotgun (WGS) entry which is preliminary data.</text>
</comment>
<dbReference type="Proteomes" id="UP000326979">
    <property type="component" value="Unassembled WGS sequence"/>
</dbReference>
<keyword evidence="4" id="KW-1185">Reference proteome</keyword>
<evidence type="ECO:0000256" key="1">
    <source>
        <dbReference type="SAM" id="MobiDB-lite"/>
    </source>
</evidence>
<evidence type="ECO:0000313" key="4">
    <source>
        <dbReference type="Proteomes" id="UP000326979"/>
    </source>
</evidence>
<evidence type="ECO:0000256" key="2">
    <source>
        <dbReference type="SAM" id="SignalP"/>
    </source>
</evidence>
<feature type="signal peptide" evidence="2">
    <location>
        <begin position="1"/>
        <end position="18"/>
    </location>
</feature>
<proteinExistence type="predicted"/>
<keyword evidence="2" id="KW-0732">Signal</keyword>
<sequence length="247" mass="25255">MARTAAAVAVVAALGATAACGGGGDKNGAGTKPTEATAGRSPDDPKTRDDADGGPLTAAQLEKAALAAGDVKGYKVEKTSEADMPAETVPAEPAACQPVADMFFFASTPRAASRTGRTLTARSDSDTNVVSLALLAHEQGNAEKVVADLRTASRSCTAYEHAGYQYSDVKALPAPEQGDEAVAYGLRGSIEGTEVPMTFTIVRSGSTLVAFYAMNAAEGAKAQVPEDVIEAQMEKLGELEEPEQASG</sequence>